<evidence type="ECO:0000313" key="2">
    <source>
        <dbReference type="EMBL" id="TWT51511.1"/>
    </source>
</evidence>
<protein>
    <submittedName>
        <fullName evidence="2">Acetyl xylan esterase (AXE1)</fullName>
    </submittedName>
</protein>
<organism evidence="2 3">
    <name type="scientific">Thalassoglobus neptunius</name>
    <dbReference type="NCBI Taxonomy" id="1938619"/>
    <lineage>
        <taxon>Bacteria</taxon>
        <taxon>Pseudomonadati</taxon>
        <taxon>Planctomycetota</taxon>
        <taxon>Planctomycetia</taxon>
        <taxon>Planctomycetales</taxon>
        <taxon>Planctomycetaceae</taxon>
        <taxon>Thalassoglobus</taxon>
    </lineage>
</organism>
<evidence type="ECO:0000313" key="3">
    <source>
        <dbReference type="Proteomes" id="UP000317243"/>
    </source>
</evidence>
<dbReference type="Pfam" id="PF05448">
    <property type="entry name" value="AXE1"/>
    <property type="match status" value="1"/>
</dbReference>
<dbReference type="PANTHER" id="PTHR47381">
    <property type="entry name" value="ALPHA/BETA-HYDROLASES SUPERFAMILY PROTEIN"/>
    <property type="match status" value="1"/>
</dbReference>
<dbReference type="AlphaFoldDB" id="A0A5C5WN34"/>
<proteinExistence type="predicted"/>
<sequence>MRSHTLLPVFVVLLFSTLALTPSLRAEDNSKWLSNFLEAETNKCAESTVAAMSNLETWKQKKPEYVQQLQQMLGLSPWPKRTPLNAKVTATHKRDGVIVENISFESKPGLYVTGNFYRPETQTERLPAILYVCGHARVSENGISYGNKVSYHHHGVLFAKNGYVCLTIDTIQLGEIEGLHHGTYREGMWWWHNRGYTPAGVEAWNGIRSLDYLESRPEVDSKRFGMTGRSGGGAYTWWVAALDERIAAAVPVAGITSLQNHVIDDCIEGHCDCMYQVNTYQWDFPMVAALIAPRPLLISNTDKDSIFPLDGVVDVYMKTRHLYELYGQLDHIGLNITEGPHKDTQRLQVSAFHWFNRFLKGEDQPIESVAEKMFTKEELKVFDTIPADERTSTIHESFIPVPFLQIPQSKSEQLELADQLRSGLLKTSFRNWPNKATDTPIQFELVRETKSDGLALREFKLMSDASCSLPVFVIQRDQAPSPTTLEVVVCDDSAWSGFASEVGEHFPEHADVNVSNPAEKRSSESGTNVDVSMLIQALKESDSSNGEALVFFAPRALGASEWPSQVREATHAKRRLALLGHTLDSLRVFDIVEACEGLHQQPDFANAELTLRGPNHISGVVTTAALMSSLISRVDLPSADEISPPELLMSDQVVSFDTLTKLVTLTKGQTENK</sequence>
<feature type="domain" description="Acetyl xylan esterase" evidence="1">
    <location>
        <begin position="95"/>
        <end position="252"/>
    </location>
</feature>
<dbReference type="InterPro" id="IPR008391">
    <property type="entry name" value="AXE1_dom"/>
</dbReference>
<dbReference type="EMBL" id="SIHI01000013">
    <property type="protein sequence ID" value="TWT51511.1"/>
    <property type="molecule type" value="Genomic_DNA"/>
</dbReference>
<dbReference type="Gene3D" id="3.40.50.1820">
    <property type="entry name" value="alpha/beta hydrolase"/>
    <property type="match status" value="1"/>
</dbReference>
<dbReference type="SUPFAM" id="SSF53474">
    <property type="entry name" value="alpha/beta-Hydrolases"/>
    <property type="match status" value="1"/>
</dbReference>
<dbReference type="OrthoDB" id="244125at2"/>
<keyword evidence="3" id="KW-1185">Reference proteome</keyword>
<dbReference type="RefSeq" id="WP_146511003.1">
    <property type="nucleotide sequence ID" value="NZ_SIHI01000013.1"/>
</dbReference>
<gene>
    <name evidence="2" type="ORF">KOR42_35590</name>
</gene>
<comment type="caution">
    <text evidence="2">The sequence shown here is derived from an EMBL/GenBank/DDBJ whole genome shotgun (WGS) entry which is preliminary data.</text>
</comment>
<accession>A0A5C5WN34</accession>
<dbReference type="Proteomes" id="UP000317243">
    <property type="component" value="Unassembled WGS sequence"/>
</dbReference>
<dbReference type="PANTHER" id="PTHR47381:SF3">
    <property type="entry name" value="ALPHA_BETA-HYDROLASES SUPERFAMILY PROTEIN"/>
    <property type="match status" value="1"/>
</dbReference>
<dbReference type="InterPro" id="IPR029058">
    <property type="entry name" value="AB_hydrolase_fold"/>
</dbReference>
<evidence type="ECO:0000259" key="1">
    <source>
        <dbReference type="Pfam" id="PF05448"/>
    </source>
</evidence>
<name>A0A5C5WN34_9PLAN</name>
<reference evidence="2 3" key="1">
    <citation type="submission" date="2019-02" db="EMBL/GenBank/DDBJ databases">
        <title>Deep-cultivation of Planctomycetes and their phenomic and genomic characterization uncovers novel biology.</title>
        <authorList>
            <person name="Wiegand S."/>
            <person name="Jogler M."/>
            <person name="Boedeker C."/>
            <person name="Pinto D."/>
            <person name="Vollmers J."/>
            <person name="Rivas-Marin E."/>
            <person name="Kohn T."/>
            <person name="Peeters S.H."/>
            <person name="Heuer A."/>
            <person name="Rast P."/>
            <person name="Oberbeckmann S."/>
            <person name="Bunk B."/>
            <person name="Jeske O."/>
            <person name="Meyerdierks A."/>
            <person name="Storesund J.E."/>
            <person name="Kallscheuer N."/>
            <person name="Luecker S."/>
            <person name="Lage O.M."/>
            <person name="Pohl T."/>
            <person name="Merkel B.J."/>
            <person name="Hornburger P."/>
            <person name="Mueller R.-W."/>
            <person name="Bruemmer F."/>
            <person name="Labrenz M."/>
            <person name="Spormann A.M."/>
            <person name="Op Den Camp H."/>
            <person name="Overmann J."/>
            <person name="Amann R."/>
            <person name="Jetten M.S.M."/>
            <person name="Mascher T."/>
            <person name="Medema M.H."/>
            <person name="Devos D.P."/>
            <person name="Kaster A.-K."/>
            <person name="Ovreas L."/>
            <person name="Rohde M."/>
            <person name="Galperin M.Y."/>
            <person name="Jogler C."/>
        </authorList>
    </citation>
    <scope>NUCLEOTIDE SEQUENCE [LARGE SCALE GENOMIC DNA]</scope>
    <source>
        <strain evidence="2 3">KOR42</strain>
    </source>
</reference>